<evidence type="ECO:0000313" key="2">
    <source>
        <dbReference type="Proteomes" id="UP001272987"/>
    </source>
</evidence>
<sequence>MRLSLVTGAQVALDDPDFGTWHGRLLPVARLLRPLPNCGLNGVAEIHTEQ</sequence>
<reference evidence="1 2" key="1">
    <citation type="journal article" date="2023" name="Microb. Genom.">
        <title>Mesoterricola silvestris gen. nov., sp. nov., Mesoterricola sediminis sp. nov., Geothrix oryzae sp. nov., Geothrix edaphica sp. nov., Geothrix rubra sp. nov., and Geothrix limicola sp. nov., six novel members of Acidobacteriota isolated from soils.</title>
        <authorList>
            <person name="Weisberg A.J."/>
            <person name="Pearce E."/>
            <person name="Kramer C.G."/>
            <person name="Chang J.H."/>
            <person name="Clarke C.R."/>
        </authorList>
    </citation>
    <scope>NUCLEOTIDE SEQUENCE [LARGE SCALE GENOMIC DNA]</scope>
    <source>
        <strain evidence="1 2">NB05-1H</strain>
    </source>
</reference>
<dbReference type="Proteomes" id="UP001272987">
    <property type="component" value="Unassembled WGS sequence"/>
</dbReference>
<organism evidence="1 2">
    <name type="scientific">Streptomyces acidiscabies</name>
    <dbReference type="NCBI Taxonomy" id="42234"/>
    <lineage>
        <taxon>Bacteria</taxon>
        <taxon>Bacillati</taxon>
        <taxon>Actinomycetota</taxon>
        <taxon>Actinomycetes</taxon>
        <taxon>Kitasatosporales</taxon>
        <taxon>Streptomycetaceae</taxon>
        <taxon>Streptomyces</taxon>
    </lineage>
</organism>
<keyword evidence="2" id="KW-1185">Reference proteome</keyword>
<name>A0ABU4LWG1_9ACTN</name>
<dbReference type="RefSeq" id="WP_319166613.1">
    <property type="nucleotide sequence ID" value="NZ_JARAWP010000011.1"/>
</dbReference>
<dbReference type="EMBL" id="JARAWP010000011">
    <property type="protein sequence ID" value="MDX3020013.1"/>
    <property type="molecule type" value="Genomic_DNA"/>
</dbReference>
<accession>A0ABU4LWG1</accession>
<protein>
    <submittedName>
        <fullName evidence="1">Uncharacterized protein</fullName>
    </submittedName>
</protein>
<proteinExistence type="predicted"/>
<evidence type="ECO:0000313" key="1">
    <source>
        <dbReference type="EMBL" id="MDX3020013.1"/>
    </source>
</evidence>
<comment type="caution">
    <text evidence="1">The sequence shown here is derived from an EMBL/GenBank/DDBJ whole genome shotgun (WGS) entry which is preliminary data.</text>
</comment>
<gene>
    <name evidence="1" type="ORF">PV666_19295</name>
</gene>